<comment type="subcellular location">
    <subcellularLocation>
        <location evidence="1">Membrane</location>
        <topology evidence="1">Multi-pass membrane protein</topology>
    </subcellularLocation>
</comment>
<dbReference type="AlphaFoldDB" id="A0A8B9H140"/>
<keyword evidence="4" id="KW-0472">Membrane</keyword>
<dbReference type="Proteomes" id="UP000694621">
    <property type="component" value="Unplaced"/>
</dbReference>
<dbReference type="Pfam" id="PF00822">
    <property type="entry name" value="PMP22_Claudin"/>
    <property type="match status" value="1"/>
</dbReference>
<evidence type="ECO:0000256" key="4">
    <source>
        <dbReference type="ARBA" id="ARBA00023136"/>
    </source>
</evidence>
<sequence length="62" mass="7165">MAFLLMTVTVLHLITLAMLFIATIEKSWWTLDDVENVDLWHKCIHDNNTDTWLCASTTENGK</sequence>
<dbReference type="Ensembl" id="ENSAMXT00005006468.1">
    <property type="protein sequence ID" value="ENSAMXP00005005673.1"/>
    <property type="gene ID" value="ENSAMXG00005003462.1"/>
</dbReference>
<evidence type="ECO:0000256" key="2">
    <source>
        <dbReference type="ARBA" id="ARBA00022692"/>
    </source>
</evidence>
<feature type="chain" id="PRO_5034120247" description="Epithelial membrane protein 3" evidence="5">
    <location>
        <begin position="18"/>
        <end position="62"/>
    </location>
</feature>
<dbReference type="InterPro" id="IPR004031">
    <property type="entry name" value="PMP22/EMP/MP20/Claudin"/>
</dbReference>
<keyword evidence="3" id="KW-1133">Transmembrane helix</keyword>
<evidence type="ECO:0000256" key="1">
    <source>
        <dbReference type="ARBA" id="ARBA00004141"/>
    </source>
</evidence>
<keyword evidence="2" id="KW-0812">Transmembrane</keyword>
<evidence type="ECO:0000313" key="6">
    <source>
        <dbReference type="Ensembl" id="ENSAMXP00005005673.1"/>
    </source>
</evidence>
<evidence type="ECO:0000256" key="3">
    <source>
        <dbReference type="ARBA" id="ARBA00022989"/>
    </source>
</evidence>
<dbReference type="PROSITE" id="PS01221">
    <property type="entry name" value="PMP22_1"/>
    <property type="match status" value="1"/>
</dbReference>
<reference evidence="6" key="1">
    <citation type="submission" date="2025-08" db="UniProtKB">
        <authorList>
            <consortium name="Ensembl"/>
        </authorList>
    </citation>
    <scope>IDENTIFICATION</scope>
</reference>
<protein>
    <recommendedName>
        <fullName evidence="8">Epithelial membrane protein 3</fullName>
    </recommendedName>
</protein>
<name>A0A8B9H140_ASTMX</name>
<organism evidence="6 7">
    <name type="scientific">Astyanax mexicanus</name>
    <name type="common">Blind cave fish</name>
    <name type="synonym">Astyanax fasciatus mexicanus</name>
    <dbReference type="NCBI Taxonomy" id="7994"/>
    <lineage>
        <taxon>Eukaryota</taxon>
        <taxon>Metazoa</taxon>
        <taxon>Chordata</taxon>
        <taxon>Craniata</taxon>
        <taxon>Vertebrata</taxon>
        <taxon>Euteleostomi</taxon>
        <taxon>Actinopterygii</taxon>
        <taxon>Neopterygii</taxon>
        <taxon>Teleostei</taxon>
        <taxon>Ostariophysi</taxon>
        <taxon>Characiformes</taxon>
        <taxon>Characoidei</taxon>
        <taxon>Acestrorhamphidae</taxon>
        <taxon>Acestrorhamphinae</taxon>
        <taxon>Astyanax</taxon>
    </lineage>
</organism>
<feature type="signal peptide" evidence="5">
    <location>
        <begin position="1"/>
        <end position="17"/>
    </location>
</feature>
<evidence type="ECO:0008006" key="8">
    <source>
        <dbReference type="Google" id="ProtNLM"/>
    </source>
</evidence>
<keyword evidence="5" id="KW-0732">Signal</keyword>
<evidence type="ECO:0000256" key="5">
    <source>
        <dbReference type="SAM" id="SignalP"/>
    </source>
</evidence>
<dbReference type="GO" id="GO:0016020">
    <property type="term" value="C:membrane"/>
    <property type="evidence" value="ECO:0007669"/>
    <property type="project" value="UniProtKB-SubCell"/>
</dbReference>
<dbReference type="InterPro" id="IPR004032">
    <property type="entry name" value="PMP22_EMP_MP20"/>
</dbReference>
<proteinExistence type="predicted"/>
<evidence type="ECO:0000313" key="7">
    <source>
        <dbReference type="Proteomes" id="UP000694621"/>
    </source>
</evidence>
<accession>A0A8B9H140</accession>